<dbReference type="InterPro" id="IPR036186">
    <property type="entry name" value="Serpin_sf"/>
</dbReference>
<organism evidence="1 2">
    <name type="scientific">Teladorsagia circumcincta</name>
    <name type="common">Brown stomach worm</name>
    <name type="synonym">Ostertagia circumcincta</name>
    <dbReference type="NCBI Taxonomy" id="45464"/>
    <lineage>
        <taxon>Eukaryota</taxon>
        <taxon>Metazoa</taxon>
        <taxon>Ecdysozoa</taxon>
        <taxon>Nematoda</taxon>
        <taxon>Chromadorea</taxon>
        <taxon>Rhabditida</taxon>
        <taxon>Rhabditina</taxon>
        <taxon>Rhabditomorpha</taxon>
        <taxon>Strongyloidea</taxon>
        <taxon>Trichostrongylidae</taxon>
        <taxon>Teladorsagia</taxon>
    </lineage>
</organism>
<name>A0A2G9T8C7_TELCI</name>
<keyword evidence="2" id="KW-1185">Reference proteome</keyword>
<dbReference type="Proteomes" id="UP000230423">
    <property type="component" value="Unassembled WGS sequence"/>
</dbReference>
<protein>
    <submittedName>
        <fullName evidence="1">Uncharacterized protein</fullName>
    </submittedName>
</protein>
<dbReference type="SUPFAM" id="SSF56574">
    <property type="entry name" value="Serpins"/>
    <property type="match status" value="1"/>
</dbReference>
<dbReference type="InterPro" id="IPR042185">
    <property type="entry name" value="Serpin_sf_2"/>
</dbReference>
<feature type="non-terminal residue" evidence="1">
    <location>
        <position position="67"/>
    </location>
</feature>
<evidence type="ECO:0000313" key="2">
    <source>
        <dbReference type="Proteomes" id="UP000230423"/>
    </source>
</evidence>
<dbReference type="EMBL" id="KZ406001">
    <property type="protein sequence ID" value="PIO53812.1"/>
    <property type="molecule type" value="Genomic_DNA"/>
</dbReference>
<sequence>IEFMSVFREYRLYVEDAEVQVLSLLYVDRSYAFNIVLPKTRFGLSEIRWKLTGERIEKLLSELDQAY</sequence>
<proteinExistence type="predicted"/>
<evidence type="ECO:0000313" key="1">
    <source>
        <dbReference type="EMBL" id="PIO53812.1"/>
    </source>
</evidence>
<feature type="non-terminal residue" evidence="1">
    <location>
        <position position="1"/>
    </location>
</feature>
<dbReference type="Gene3D" id="2.30.39.10">
    <property type="entry name" value="Alpha-1-antitrypsin, domain 1"/>
    <property type="match status" value="1"/>
</dbReference>
<reference evidence="1 2" key="1">
    <citation type="submission" date="2015-09" db="EMBL/GenBank/DDBJ databases">
        <title>Draft genome of the parasitic nematode Teladorsagia circumcincta isolate WARC Sus (inbred).</title>
        <authorList>
            <person name="Mitreva M."/>
        </authorList>
    </citation>
    <scope>NUCLEOTIDE SEQUENCE [LARGE SCALE GENOMIC DNA]</scope>
    <source>
        <strain evidence="1 2">S</strain>
    </source>
</reference>
<dbReference type="OrthoDB" id="9518664at2759"/>
<accession>A0A2G9T8C7</accession>
<dbReference type="AlphaFoldDB" id="A0A2G9T8C7"/>
<gene>
    <name evidence="1" type="ORF">TELCIR_24839</name>
</gene>